<evidence type="ECO:0000313" key="8">
    <source>
        <dbReference type="Proteomes" id="UP000726136"/>
    </source>
</evidence>
<dbReference type="Proteomes" id="UP000256923">
    <property type="component" value="Chromosome 1"/>
</dbReference>
<evidence type="ECO:0000313" key="5">
    <source>
        <dbReference type="EMBL" id="MBF4436231.1"/>
    </source>
</evidence>
<evidence type="ECO:0000256" key="1">
    <source>
        <dbReference type="SAM" id="MobiDB-lite"/>
    </source>
</evidence>
<evidence type="ECO:0000313" key="4">
    <source>
        <dbReference type="EMBL" id="MBF4373847.1"/>
    </source>
</evidence>
<evidence type="ECO:0000313" key="6">
    <source>
        <dbReference type="Proteomes" id="UP000256923"/>
    </source>
</evidence>
<proteinExistence type="predicted"/>
<dbReference type="EMBL" id="CP034672">
    <property type="protein sequence ID" value="AZS24895.1"/>
    <property type="molecule type" value="Genomic_DNA"/>
</dbReference>
<evidence type="ECO:0000313" key="2">
    <source>
        <dbReference type="EMBL" id="AZS24895.1"/>
    </source>
</evidence>
<dbReference type="Proteomes" id="UP000722957">
    <property type="component" value="Unassembled WGS sequence"/>
</dbReference>
<sequence>MSKKDMKKAQLSLKEKRKLKQEKMEESSVIKERKKRGK</sequence>
<dbReference type="Proteomes" id="UP000786185">
    <property type="component" value="Unassembled WGS sequence"/>
</dbReference>
<protein>
    <submittedName>
        <fullName evidence="3">Uncharacterized protein</fullName>
    </submittedName>
</protein>
<dbReference type="EMBL" id="RDPI01000012">
    <property type="protein sequence ID" value="MBF4373847.1"/>
    <property type="molecule type" value="Genomic_DNA"/>
</dbReference>
<organism evidence="3 7">
    <name type="scientific">Vibrio anguillarum</name>
    <name type="common">Listonella anguillarum</name>
    <dbReference type="NCBI Taxonomy" id="55601"/>
    <lineage>
        <taxon>Bacteria</taxon>
        <taxon>Pseudomonadati</taxon>
        <taxon>Pseudomonadota</taxon>
        <taxon>Gammaproteobacteria</taxon>
        <taxon>Vibrionales</taxon>
        <taxon>Vibrionaceae</taxon>
        <taxon>Vibrio</taxon>
    </lineage>
</organism>
<reference evidence="2 6" key="1">
    <citation type="submission" date="2018-12" db="EMBL/GenBank/DDBJ databases">
        <title>Characterization and Draft Genome of Vibrio anguillarum J360 Marine Pathogen Isolated from an Outbreak in Lumpfish (Cyclopterus lumpus).</title>
        <authorList>
            <person name="Vasquez J.I."/>
            <person name="Cao T."/>
            <person name="Chakraborty S."/>
            <person name="Gnanagobal H."/>
            <person name="Wescot J."/>
            <person name="Boyce D."/>
            <person name="Santander J."/>
        </authorList>
    </citation>
    <scope>NUCLEOTIDE SEQUENCE [LARGE SCALE GENOMIC DNA]</scope>
    <source>
        <strain evidence="2 6">J360</strain>
    </source>
</reference>
<gene>
    <name evidence="2" type="ORF">DYL72_07385</name>
    <name evidence="3" type="ORF">EAY07_10225</name>
    <name evidence="4" type="ORF">EAY46_12240</name>
    <name evidence="5" type="ORF">ERJ77_17220</name>
</gene>
<dbReference type="EMBL" id="RDOM01000023">
    <property type="protein sequence ID" value="MBF4272417.1"/>
    <property type="molecule type" value="Genomic_DNA"/>
</dbReference>
<dbReference type="EMBL" id="SCLC01000049">
    <property type="protein sequence ID" value="MBF4436231.1"/>
    <property type="molecule type" value="Genomic_DNA"/>
</dbReference>
<dbReference type="AlphaFoldDB" id="A0A1Y0NTT8"/>
<feature type="compositionally biased region" description="Basic and acidic residues" evidence="1">
    <location>
        <begin position="21"/>
        <end position="31"/>
    </location>
</feature>
<feature type="region of interest" description="Disordered" evidence="1">
    <location>
        <begin position="1"/>
        <end position="38"/>
    </location>
</feature>
<reference evidence="7 8" key="2">
    <citation type="journal article" date="2021" name="PeerJ">
        <title>Analysis of 44 Vibrio anguillarum genomes reveals high genetic diversity.</title>
        <authorList>
            <person name="Hansen M.J."/>
            <person name="Dalsgaard I."/>
        </authorList>
    </citation>
    <scope>NUCLEOTIDE SEQUENCE [LARGE SCALE GENOMIC DNA]</scope>
    <source>
        <strain evidence="4 8">040915-1/1B</strain>
        <strain evidence="3 7">17-16730-2A</strain>
        <strain evidence="5">850617-1/1</strain>
    </source>
</reference>
<evidence type="ECO:0000313" key="3">
    <source>
        <dbReference type="EMBL" id="MBF4272417.1"/>
    </source>
</evidence>
<evidence type="ECO:0000313" key="7">
    <source>
        <dbReference type="Proteomes" id="UP000722957"/>
    </source>
</evidence>
<dbReference type="Proteomes" id="UP000726136">
    <property type="component" value="Unassembled WGS sequence"/>
</dbReference>
<keyword evidence="8" id="KW-1185">Reference proteome</keyword>
<accession>A0A1Y0NTT8</accession>
<name>A0A1Y0NTT8_VIBAN</name>